<protein>
    <recommendedName>
        <fullName evidence="4">PH (Pleckstrin Homology) domain-containing protein</fullName>
    </recommendedName>
</protein>
<reference evidence="2 3" key="1">
    <citation type="submission" date="2018-02" db="EMBL/GenBank/DDBJ databases">
        <title>Genomic Encyclopedia of Archaeal and Bacterial Type Strains, Phase II (KMG-II): from individual species to whole genera.</title>
        <authorList>
            <person name="Goeker M."/>
        </authorList>
    </citation>
    <scope>NUCLEOTIDE SEQUENCE [LARGE SCALE GENOMIC DNA]</scope>
    <source>
        <strain evidence="2 3">DSM 3808</strain>
    </source>
</reference>
<comment type="caution">
    <text evidence="2">The sequence shown here is derived from an EMBL/GenBank/DDBJ whole genome shotgun (WGS) entry which is preliminary data.</text>
</comment>
<evidence type="ECO:0008006" key="4">
    <source>
        <dbReference type="Google" id="ProtNLM"/>
    </source>
</evidence>
<proteinExistence type="predicted"/>
<evidence type="ECO:0000256" key="1">
    <source>
        <dbReference type="SAM" id="Phobius"/>
    </source>
</evidence>
<keyword evidence="3" id="KW-1185">Reference proteome</keyword>
<gene>
    <name evidence="2" type="ORF">BXY41_12214</name>
</gene>
<keyword evidence="1" id="KW-1133">Transmembrane helix</keyword>
<name>A0A2S6HBC6_9FIRM</name>
<keyword evidence="1" id="KW-0472">Membrane</keyword>
<dbReference type="AlphaFoldDB" id="A0A2S6HBC6"/>
<dbReference type="OrthoDB" id="1957750at2"/>
<evidence type="ECO:0000313" key="3">
    <source>
        <dbReference type="Proteomes" id="UP000237749"/>
    </source>
</evidence>
<accession>A0A2S6HBC6</accession>
<sequence length="162" mass="18491">MKKTHLVDTFKAAVSIATVLFSLMIVISLIILSRLGSAAVFFLIGLLFVKPMLTYAASVCVDQTGVRCFLPWKTLQSYTWDEVGEVGVAGTRLFTRKDSRNTGSLYIYISKTALTDEDRFDMMLHWPPKDLIYLTYSKQRLDEIQMRFSNKIQTYNAGDLHF</sequence>
<keyword evidence="1" id="KW-0812">Transmembrane</keyword>
<feature type="transmembrane region" description="Helical" evidence="1">
    <location>
        <begin position="12"/>
        <end position="32"/>
    </location>
</feature>
<feature type="transmembrane region" description="Helical" evidence="1">
    <location>
        <begin position="38"/>
        <end position="57"/>
    </location>
</feature>
<organism evidence="2 3">
    <name type="scientific">Lacrimispora xylanisolvens</name>
    <dbReference type="NCBI Taxonomy" id="384636"/>
    <lineage>
        <taxon>Bacteria</taxon>
        <taxon>Bacillati</taxon>
        <taxon>Bacillota</taxon>
        <taxon>Clostridia</taxon>
        <taxon>Lachnospirales</taxon>
        <taxon>Lachnospiraceae</taxon>
        <taxon>Lacrimispora</taxon>
    </lineage>
</organism>
<dbReference type="EMBL" id="PTJA01000022">
    <property type="protein sequence ID" value="PPK74726.1"/>
    <property type="molecule type" value="Genomic_DNA"/>
</dbReference>
<dbReference type="Proteomes" id="UP000237749">
    <property type="component" value="Unassembled WGS sequence"/>
</dbReference>
<evidence type="ECO:0000313" key="2">
    <source>
        <dbReference type="EMBL" id="PPK74726.1"/>
    </source>
</evidence>
<dbReference type="RefSeq" id="WP_104439794.1">
    <property type="nucleotide sequence ID" value="NZ_PTJA01000022.1"/>
</dbReference>